<reference evidence="2 3" key="1">
    <citation type="submission" date="2020-05" db="EMBL/GenBank/DDBJ databases">
        <title>Complete genome sequence of Deefgea sp. D17.</title>
        <authorList>
            <person name="Bae J.-W."/>
            <person name="Han J.E."/>
        </authorList>
    </citation>
    <scope>NUCLEOTIDE SEQUENCE [LARGE SCALE GENOMIC DNA]</scope>
    <source>
        <strain evidence="2 3">D17</strain>
    </source>
</reference>
<gene>
    <name evidence="2" type="ORF">HQN60_04955</name>
</gene>
<sequence>MSWLRAKLSSRDINNDAEDTEELVLTAEENNLDGLNLSQALAAHTAWKTRLSDELAGANAEKLDIALLSQDNQCELGRWLYGEGSLKYSQIPEFNMVCRAHSEFHFCAAEVVIEHQSGAVEQAKSLLKGKFRQASNKNQLELVRFFAVAKKLL</sequence>
<dbReference type="KEGG" id="dee:HQN60_04955"/>
<evidence type="ECO:0000313" key="2">
    <source>
        <dbReference type="EMBL" id="QKJ66112.1"/>
    </source>
</evidence>
<organism evidence="2 3">
    <name type="scientific">Deefgea piscis</name>
    <dbReference type="NCBI Taxonomy" id="2739061"/>
    <lineage>
        <taxon>Bacteria</taxon>
        <taxon>Pseudomonadati</taxon>
        <taxon>Pseudomonadota</taxon>
        <taxon>Betaproteobacteria</taxon>
        <taxon>Neisseriales</taxon>
        <taxon>Chitinibacteraceae</taxon>
        <taxon>Deefgea</taxon>
    </lineage>
</organism>
<proteinExistence type="predicted"/>
<name>A0A6M8SLP8_9NEIS</name>
<accession>A0A6M8SLP8</accession>
<evidence type="ECO:0000313" key="3">
    <source>
        <dbReference type="Proteomes" id="UP000504844"/>
    </source>
</evidence>
<evidence type="ECO:0000259" key="1">
    <source>
        <dbReference type="Pfam" id="PF13682"/>
    </source>
</evidence>
<dbReference type="Gene3D" id="1.20.120.30">
    <property type="entry name" value="Aspartate receptor, ligand-binding domain"/>
    <property type="match status" value="1"/>
</dbReference>
<dbReference type="RefSeq" id="WP_173532616.1">
    <property type="nucleotide sequence ID" value="NZ_CP054143.1"/>
</dbReference>
<feature type="domain" description="Chemoreceptor zinc-binding" evidence="1">
    <location>
        <begin position="44"/>
        <end position="112"/>
    </location>
</feature>
<dbReference type="InterPro" id="IPR025991">
    <property type="entry name" value="Chemoreceptor_zinc-bind_dom"/>
</dbReference>
<dbReference type="AlphaFoldDB" id="A0A6M8SLP8"/>
<keyword evidence="3" id="KW-1185">Reference proteome</keyword>
<dbReference type="Proteomes" id="UP000504844">
    <property type="component" value="Chromosome"/>
</dbReference>
<dbReference type="Pfam" id="PF13682">
    <property type="entry name" value="CZB"/>
    <property type="match status" value="1"/>
</dbReference>
<dbReference type="EMBL" id="CP054143">
    <property type="protein sequence ID" value="QKJ66112.1"/>
    <property type="molecule type" value="Genomic_DNA"/>
</dbReference>
<protein>
    <submittedName>
        <fullName evidence="2">CZB domain-containing protein</fullName>
    </submittedName>
</protein>